<sequence>MQFSQTQTKPYSKGEYQSLVWSGSFQLTRKMPWPLLKWIMYTSSSSSSSSEDFSDAEDEGTSKKGNDHRRDPNKQGEQNHDDDSNEDDFSYKPQEDETSNSSDYTFTINEPRRKRRRIDNKEDSTIVSFKRRKRIWSKEDELELLKNFLDYRTRPRTANETTSFYDEVNPKFKDQFSKRKLAEKIARLKKKHRNVVNKMGNNNGQEFRFRNPHDRAIFDISHRIWAESPLYNVQEKNVVVDSHDVGSSKASFDEKHNNGDDEGNTDVREMIIGLAMNPIPLSLSNYGGRGGEVVDEKWKEQQILELEAYSKRLELVQHQVKAALDDLRSK</sequence>
<comment type="similarity">
    <text evidence="1">Belongs to the GeBP family.</text>
</comment>
<keyword evidence="6" id="KW-1185">Reference proteome</keyword>
<dbReference type="Pfam" id="PF04504">
    <property type="entry name" value="GeBP-like_DBD"/>
    <property type="match status" value="1"/>
</dbReference>
<dbReference type="EMBL" id="PDCK01000041">
    <property type="protein sequence ID" value="PRQ41941.1"/>
    <property type="molecule type" value="Genomic_DNA"/>
</dbReference>
<dbReference type="STRING" id="74649.A0A2P6R680"/>
<evidence type="ECO:0000256" key="2">
    <source>
        <dbReference type="SAM" id="Coils"/>
    </source>
</evidence>
<dbReference type="InterPro" id="IPR007592">
    <property type="entry name" value="GEBP"/>
</dbReference>
<feature type="coiled-coil region" evidence="2">
    <location>
        <begin position="299"/>
        <end position="326"/>
    </location>
</feature>
<feature type="domain" description="Glabrous enhancer-binding protein-like DBD" evidence="4">
    <location>
        <begin position="133"/>
        <end position="225"/>
    </location>
</feature>
<organism evidence="5 6">
    <name type="scientific">Rosa chinensis</name>
    <name type="common">China rose</name>
    <dbReference type="NCBI Taxonomy" id="74649"/>
    <lineage>
        <taxon>Eukaryota</taxon>
        <taxon>Viridiplantae</taxon>
        <taxon>Streptophyta</taxon>
        <taxon>Embryophyta</taxon>
        <taxon>Tracheophyta</taxon>
        <taxon>Spermatophyta</taxon>
        <taxon>Magnoliopsida</taxon>
        <taxon>eudicotyledons</taxon>
        <taxon>Gunneridae</taxon>
        <taxon>Pentapetalae</taxon>
        <taxon>rosids</taxon>
        <taxon>fabids</taxon>
        <taxon>Rosales</taxon>
        <taxon>Rosaceae</taxon>
        <taxon>Rosoideae</taxon>
        <taxon>Rosoideae incertae sedis</taxon>
        <taxon>Rosa</taxon>
    </lineage>
</organism>
<accession>A0A2P6R680</accession>
<protein>
    <submittedName>
        <fullName evidence="5">Putative transcription factor GeBP family</fullName>
    </submittedName>
</protein>
<gene>
    <name evidence="5" type="ORF">RchiOBHm_Chr3g0452201</name>
</gene>
<keyword evidence="2" id="KW-0175">Coiled coil</keyword>
<dbReference type="PANTHER" id="PTHR31662:SF1">
    <property type="entry name" value="OS01G0249900 PROTEIN"/>
    <property type="match status" value="1"/>
</dbReference>
<evidence type="ECO:0000256" key="1">
    <source>
        <dbReference type="ARBA" id="ARBA00010820"/>
    </source>
</evidence>
<dbReference type="AlphaFoldDB" id="A0A2P6R680"/>
<dbReference type="InterPro" id="IPR053932">
    <property type="entry name" value="GeBP-like_DBD"/>
</dbReference>
<evidence type="ECO:0000256" key="3">
    <source>
        <dbReference type="SAM" id="MobiDB-lite"/>
    </source>
</evidence>
<dbReference type="OMA" id="DLANHRD"/>
<feature type="compositionally biased region" description="Basic and acidic residues" evidence="3">
    <location>
        <begin position="60"/>
        <end position="82"/>
    </location>
</feature>
<dbReference type="GO" id="GO:0006355">
    <property type="term" value="P:regulation of DNA-templated transcription"/>
    <property type="evidence" value="ECO:0007669"/>
    <property type="project" value="InterPro"/>
</dbReference>
<dbReference type="PANTHER" id="PTHR31662">
    <property type="entry name" value="BNAANNG10740D PROTEIN-RELATED"/>
    <property type="match status" value="1"/>
</dbReference>
<dbReference type="Gramene" id="PRQ41941">
    <property type="protein sequence ID" value="PRQ41941"/>
    <property type="gene ID" value="RchiOBHm_Chr3g0452201"/>
</dbReference>
<feature type="compositionally biased region" description="Polar residues" evidence="3">
    <location>
        <begin position="99"/>
        <end position="108"/>
    </location>
</feature>
<reference evidence="5 6" key="1">
    <citation type="journal article" date="2018" name="Nat. Genet.">
        <title>The Rosa genome provides new insights in the design of modern roses.</title>
        <authorList>
            <person name="Bendahmane M."/>
        </authorList>
    </citation>
    <scope>NUCLEOTIDE SEQUENCE [LARGE SCALE GENOMIC DNA]</scope>
    <source>
        <strain evidence="6">cv. Old Blush</strain>
    </source>
</reference>
<dbReference type="GO" id="GO:0005634">
    <property type="term" value="C:nucleus"/>
    <property type="evidence" value="ECO:0007669"/>
    <property type="project" value="TreeGrafter"/>
</dbReference>
<evidence type="ECO:0000259" key="4">
    <source>
        <dbReference type="Pfam" id="PF04504"/>
    </source>
</evidence>
<evidence type="ECO:0000313" key="6">
    <source>
        <dbReference type="Proteomes" id="UP000238479"/>
    </source>
</evidence>
<evidence type="ECO:0000313" key="5">
    <source>
        <dbReference type="EMBL" id="PRQ41941.1"/>
    </source>
</evidence>
<dbReference type="Proteomes" id="UP000238479">
    <property type="component" value="Chromosome 3"/>
</dbReference>
<name>A0A2P6R680_ROSCH</name>
<proteinExistence type="inferred from homology"/>
<feature type="region of interest" description="Disordered" evidence="3">
    <location>
        <begin position="44"/>
        <end position="117"/>
    </location>
</feature>
<comment type="caution">
    <text evidence="5">The sequence shown here is derived from an EMBL/GenBank/DDBJ whole genome shotgun (WGS) entry which is preliminary data.</text>
</comment>